<dbReference type="InterPro" id="IPR016181">
    <property type="entry name" value="Acyl_CoA_acyltransferase"/>
</dbReference>
<dbReference type="CDD" id="cd04301">
    <property type="entry name" value="NAT_SF"/>
    <property type="match status" value="1"/>
</dbReference>
<keyword evidence="2" id="KW-0012">Acyltransferase</keyword>
<dbReference type="PROSITE" id="PS51186">
    <property type="entry name" value="GNAT"/>
    <property type="match status" value="1"/>
</dbReference>
<dbReference type="InterPro" id="IPR000182">
    <property type="entry name" value="GNAT_dom"/>
</dbReference>
<dbReference type="InterPro" id="IPR050832">
    <property type="entry name" value="Bact_Acetyltransf"/>
</dbReference>
<evidence type="ECO:0000256" key="2">
    <source>
        <dbReference type="ARBA" id="ARBA00023315"/>
    </source>
</evidence>
<keyword evidence="1" id="KW-0808">Transferase</keyword>
<proteinExistence type="predicted"/>
<dbReference type="Pfam" id="PF13673">
    <property type="entry name" value="Acetyltransf_10"/>
    <property type="match status" value="1"/>
</dbReference>
<organism evidence="4 5">
    <name type="scientific">Gloeocapsopsis crepidinum LEGE 06123</name>
    <dbReference type="NCBI Taxonomy" id="588587"/>
    <lineage>
        <taxon>Bacteria</taxon>
        <taxon>Bacillati</taxon>
        <taxon>Cyanobacteriota</taxon>
        <taxon>Cyanophyceae</taxon>
        <taxon>Oscillatoriophycideae</taxon>
        <taxon>Chroococcales</taxon>
        <taxon>Chroococcaceae</taxon>
        <taxon>Gloeocapsopsis</taxon>
    </lineage>
</organism>
<evidence type="ECO:0000259" key="3">
    <source>
        <dbReference type="PROSITE" id="PS51186"/>
    </source>
</evidence>
<dbReference type="EMBL" id="JADEWN010000003">
    <property type="protein sequence ID" value="MBE9189131.1"/>
    <property type="molecule type" value="Genomic_DNA"/>
</dbReference>
<dbReference type="PANTHER" id="PTHR43877">
    <property type="entry name" value="AMINOALKYLPHOSPHONATE N-ACETYLTRANSFERASE-RELATED-RELATED"/>
    <property type="match status" value="1"/>
</dbReference>
<accession>A0ABR9ULG9</accession>
<gene>
    <name evidence="4" type="ORF">IQ230_01860</name>
</gene>
<reference evidence="4 5" key="1">
    <citation type="submission" date="2020-10" db="EMBL/GenBank/DDBJ databases">
        <authorList>
            <person name="Castelo-Branco R."/>
            <person name="Eusebio N."/>
            <person name="Adriana R."/>
            <person name="Vieira A."/>
            <person name="Brugerolle De Fraissinette N."/>
            <person name="Rezende De Castro R."/>
            <person name="Schneider M.P."/>
            <person name="Vasconcelos V."/>
            <person name="Leao P.N."/>
        </authorList>
    </citation>
    <scope>NUCLEOTIDE SEQUENCE [LARGE SCALE GENOMIC DNA]</scope>
    <source>
        <strain evidence="4 5">LEGE 06123</strain>
    </source>
</reference>
<dbReference type="SUPFAM" id="SSF55729">
    <property type="entry name" value="Acyl-CoA N-acyltransferases (Nat)"/>
    <property type="match status" value="1"/>
</dbReference>
<dbReference type="RefSeq" id="WP_193930262.1">
    <property type="nucleotide sequence ID" value="NZ_CAWPMZ010000072.1"/>
</dbReference>
<dbReference type="Proteomes" id="UP000651156">
    <property type="component" value="Unassembled WGS sequence"/>
</dbReference>
<dbReference type="Gene3D" id="3.40.630.30">
    <property type="match status" value="1"/>
</dbReference>
<evidence type="ECO:0000313" key="4">
    <source>
        <dbReference type="EMBL" id="MBE9189131.1"/>
    </source>
</evidence>
<protein>
    <submittedName>
        <fullName evidence="4">GNAT family N-acetyltransferase</fullName>
    </submittedName>
</protein>
<name>A0ABR9ULG9_9CHRO</name>
<evidence type="ECO:0000256" key="1">
    <source>
        <dbReference type="ARBA" id="ARBA00022679"/>
    </source>
</evidence>
<evidence type="ECO:0000313" key="5">
    <source>
        <dbReference type="Proteomes" id="UP000651156"/>
    </source>
</evidence>
<sequence length="149" mass="16952">MSQIAIKTASPQEWQSIQEIRRAVFQEEQGVDPALEFDGKDEIAQQIIAYIDTQPVGTARVRYLDAKTAKIERLAVLSIARGQGIGKRLMQKAIELAIEKKIQEVVIHAQEYIKVLYQQLDFIQEGETFDEAGIPHVKMRKKLTINKCD</sequence>
<feature type="domain" description="N-acetyltransferase" evidence="3">
    <location>
        <begin position="4"/>
        <end position="144"/>
    </location>
</feature>
<keyword evidence="5" id="KW-1185">Reference proteome</keyword>
<comment type="caution">
    <text evidence="4">The sequence shown here is derived from an EMBL/GenBank/DDBJ whole genome shotgun (WGS) entry which is preliminary data.</text>
</comment>